<gene>
    <name evidence="2" type="ORF">RUM43_009947</name>
</gene>
<proteinExistence type="predicted"/>
<name>A0AAN8NZN4_POLSC</name>
<accession>A0AAN8NZN4</accession>
<organism evidence="2 3">
    <name type="scientific">Polyplax serrata</name>
    <name type="common">Common mouse louse</name>
    <dbReference type="NCBI Taxonomy" id="468196"/>
    <lineage>
        <taxon>Eukaryota</taxon>
        <taxon>Metazoa</taxon>
        <taxon>Ecdysozoa</taxon>
        <taxon>Arthropoda</taxon>
        <taxon>Hexapoda</taxon>
        <taxon>Insecta</taxon>
        <taxon>Pterygota</taxon>
        <taxon>Neoptera</taxon>
        <taxon>Paraneoptera</taxon>
        <taxon>Psocodea</taxon>
        <taxon>Troctomorpha</taxon>
        <taxon>Phthiraptera</taxon>
        <taxon>Anoplura</taxon>
        <taxon>Polyplacidae</taxon>
        <taxon>Polyplax</taxon>
    </lineage>
</organism>
<evidence type="ECO:0000313" key="3">
    <source>
        <dbReference type="Proteomes" id="UP001372834"/>
    </source>
</evidence>
<sequence>MASFSLWETTTQLQRNQILREYPNSRVKHQQLEEVKMENEGLLCCPPGKGPENEENKMEVKGPKENWKKVRRKKKDYESERR</sequence>
<evidence type="ECO:0000313" key="2">
    <source>
        <dbReference type="EMBL" id="KAK6636288.1"/>
    </source>
</evidence>
<dbReference type="EMBL" id="JAWJWE010000004">
    <property type="protein sequence ID" value="KAK6636288.1"/>
    <property type="molecule type" value="Genomic_DNA"/>
</dbReference>
<dbReference type="AlphaFoldDB" id="A0AAN8NZN4"/>
<feature type="compositionally biased region" description="Basic and acidic residues" evidence="1">
    <location>
        <begin position="51"/>
        <end position="68"/>
    </location>
</feature>
<comment type="caution">
    <text evidence="2">The sequence shown here is derived from an EMBL/GenBank/DDBJ whole genome shotgun (WGS) entry which is preliminary data.</text>
</comment>
<evidence type="ECO:0000256" key="1">
    <source>
        <dbReference type="SAM" id="MobiDB-lite"/>
    </source>
</evidence>
<dbReference type="Proteomes" id="UP001372834">
    <property type="component" value="Unassembled WGS sequence"/>
</dbReference>
<protein>
    <submittedName>
        <fullName evidence="2">Uncharacterized protein</fullName>
    </submittedName>
</protein>
<feature type="region of interest" description="Disordered" evidence="1">
    <location>
        <begin position="43"/>
        <end position="82"/>
    </location>
</feature>
<reference evidence="2 3" key="1">
    <citation type="submission" date="2023-10" db="EMBL/GenBank/DDBJ databases">
        <title>Genomes of two closely related lineages of the louse Polyplax serrata with different host specificities.</title>
        <authorList>
            <person name="Martinu J."/>
            <person name="Tarabai H."/>
            <person name="Stefka J."/>
            <person name="Hypsa V."/>
        </authorList>
    </citation>
    <scope>NUCLEOTIDE SEQUENCE [LARGE SCALE GENOMIC DNA]</scope>
    <source>
        <strain evidence="2">HR10_N</strain>
    </source>
</reference>